<evidence type="ECO:0000313" key="8">
    <source>
        <dbReference type="Proteomes" id="UP000002506"/>
    </source>
</evidence>
<dbReference type="KEGG" id="dev:DhcVS_1351"/>
<keyword evidence="3" id="KW-0238">DNA-binding</keyword>
<evidence type="ECO:0000256" key="4">
    <source>
        <dbReference type="ARBA" id="ARBA00023163"/>
    </source>
</evidence>
<evidence type="ECO:0000256" key="5">
    <source>
        <dbReference type="SAM" id="Coils"/>
    </source>
</evidence>
<evidence type="ECO:0000259" key="6">
    <source>
        <dbReference type="PROSITE" id="PS50937"/>
    </source>
</evidence>
<keyword evidence="2" id="KW-0805">Transcription regulation</keyword>
<reference evidence="7 8" key="1">
    <citation type="journal article" date="2009" name="PLoS Genet.">
        <title>Localized plasticity in the streamlined genomes of vinyl chloride respiring Dehalococcoides.</title>
        <authorList>
            <person name="McMurdie P.J."/>
            <person name="Behrens S.F."/>
            <person name="Muller J.A."/>
            <person name="Goke J."/>
            <person name="Ritalahti K.M."/>
            <person name="Wagner R."/>
            <person name="Goltsman E."/>
            <person name="Lapidus A."/>
            <person name="Holmes S."/>
            <person name="Loffler F.E."/>
            <person name="Spormann A.M."/>
        </authorList>
    </citation>
    <scope>NUCLEOTIDE SEQUENCE [LARGE SCALE GENOMIC DNA]</scope>
    <source>
        <strain evidence="7 8">VS</strain>
    </source>
</reference>
<dbReference type="EMBL" id="CP001827">
    <property type="protein sequence ID" value="ACZ62450.1"/>
    <property type="molecule type" value="Genomic_DNA"/>
</dbReference>
<proteinExistence type="predicted"/>
<dbReference type="PRINTS" id="PR00040">
    <property type="entry name" value="HTHMERR"/>
</dbReference>
<gene>
    <name evidence="7" type="ordered locus">DhcVS_1351</name>
</gene>
<dbReference type="PANTHER" id="PTHR30204:SF69">
    <property type="entry name" value="MERR-FAMILY TRANSCRIPTIONAL REGULATOR"/>
    <property type="match status" value="1"/>
</dbReference>
<organism evidence="7 8">
    <name type="scientific">Dehalococcoides mccartyi (strain VS)</name>
    <dbReference type="NCBI Taxonomy" id="311424"/>
    <lineage>
        <taxon>Bacteria</taxon>
        <taxon>Bacillati</taxon>
        <taxon>Chloroflexota</taxon>
        <taxon>Dehalococcoidia</taxon>
        <taxon>Dehalococcoidales</taxon>
        <taxon>Dehalococcoidaceae</taxon>
        <taxon>Dehalococcoides</taxon>
    </lineage>
</organism>
<evidence type="ECO:0000256" key="2">
    <source>
        <dbReference type="ARBA" id="ARBA00023015"/>
    </source>
</evidence>
<dbReference type="eggNOG" id="COG0789">
    <property type="taxonomic scope" value="Bacteria"/>
</dbReference>
<keyword evidence="4" id="KW-0804">Transcription</keyword>
<sequence>MDTTQLRIGEIAKIVGVSQRTIRYYEEEGLIKPASVISTGMRLYTEKEVSRLRFINRLRLLGLSIESIKITLGVDKPKPSCKKEAMQRSLNALEVAQQKIEEQVELFNKLKKDNEVALASVKQCVDCLKTSCEDCPQKKHLP</sequence>
<dbReference type="GO" id="GO:0003677">
    <property type="term" value="F:DNA binding"/>
    <property type="evidence" value="ECO:0007669"/>
    <property type="project" value="UniProtKB-KW"/>
</dbReference>
<feature type="coiled-coil region" evidence="5">
    <location>
        <begin position="83"/>
        <end position="113"/>
    </location>
</feature>
<dbReference type="SUPFAM" id="SSF46955">
    <property type="entry name" value="Putative DNA-binding domain"/>
    <property type="match status" value="1"/>
</dbReference>
<dbReference type="InterPro" id="IPR047057">
    <property type="entry name" value="MerR_fam"/>
</dbReference>
<dbReference type="PANTHER" id="PTHR30204">
    <property type="entry name" value="REDOX-CYCLING DRUG-SENSING TRANSCRIPTIONAL ACTIVATOR SOXR"/>
    <property type="match status" value="1"/>
</dbReference>
<protein>
    <submittedName>
        <fullName evidence="7">Transcriptional regulator MerR family CueR domain protein</fullName>
    </submittedName>
</protein>
<accession>D2BJF0</accession>
<name>D2BJF0_DEHMV</name>
<keyword evidence="5" id="KW-0175">Coiled coil</keyword>
<dbReference type="PROSITE" id="PS00552">
    <property type="entry name" value="HTH_MERR_1"/>
    <property type="match status" value="1"/>
</dbReference>
<dbReference type="HOGENOM" id="CLU_060077_2_1_0"/>
<dbReference type="Gene3D" id="1.10.1660.10">
    <property type="match status" value="1"/>
</dbReference>
<evidence type="ECO:0000313" key="7">
    <source>
        <dbReference type="EMBL" id="ACZ62450.1"/>
    </source>
</evidence>
<dbReference type="Proteomes" id="UP000002506">
    <property type="component" value="Chromosome"/>
</dbReference>
<dbReference type="GO" id="GO:0003700">
    <property type="term" value="F:DNA-binding transcription factor activity"/>
    <property type="evidence" value="ECO:0007669"/>
    <property type="project" value="InterPro"/>
</dbReference>
<dbReference type="OrthoDB" id="9791488at2"/>
<keyword evidence="1" id="KW-0678">Repressor</keyword>
<feature type="domain" description="HTH merR-type" evidence="6">
    <location>
        <begin position="5"/>
        <end position="74"/>
    </location>
</feature>
<evidence type="ECO:0000256" key="3">
    <source>
        <dbReference type="ARBA" id="ARBA00023125"/>
    </source>
</evidence>
<dbReference type="InterPro" id="IPR009061">
    <property type="entry name" value="DNA-bd_dom_put_sf"/>
</dbReference>
<dbReference type="RefSeq" id="WP_012882587.1">
    <property type="nucleotide sequence ID" value="NC_013552.1"/>
</dbReference>
<dbReference type="SMART" id="SM00422">
    <property type="entry name" value="HTH_MERR"/>
    <property type="match status" value="1"/>
</dbReference>
<dbReference type="PROSITE" id="PS50937">
    <property type="entry name" value="HTH_MERR_2"/>
    <property type="match status" value="1"/>
</dbReference>
<dbReference type="AlphaFoldDB" id="D2BJF0"/>
<dbReference type="InterPro" id="IPR000551">
    <property type="entry name" value="MerR-type_HTH_dom"/>
</dbReference>
<evidence type="ECO:0000256" key="1">
    <source>
        <dbReference type="ARBA" id="ARBA00022491"/>
    </source>
</evidence>
<dbReference type="CDD" id="cd00592">
    <property type="entry name" value="HTH_MerR-like"/>
    <property type="match status" value="1"/>
</dbReference>
<dbReference type="Pfam" id="PF13411">
    <property type="entry name" value="MerR_1"/>
    <property type="match status" value="1"/>
</dbReference>